<dbReference type="AlphaFoldDB" id="A0A0B7ATU7"/>
<dbReference type="EMBL" id="HACG01037433">
    <property type="protein sequence ID" value="CEK84298.1"/>
    <property type="molecule type" value="Transcribed_RNA"/>
</dbReference>
<dbReference type="PROSITE" id="PS50297">
    <property type="entry name" value="ANK_REP_REGION"/>
    <property type="match status" value="1"/>
</dbReference>
<gene>
    <name evidence="2" type="primary">ORF141920</name>
</gene>
<organism evidence="2">
    <name type="scientific">Arion vulgaris</name>
    <dbReference type="NCBI Taxonomy" id="1028688"/>
    <lineage>
        <taxon>Eukaryota</taxon>
        <taxon>Metazoa</taxon>
        <taxon>Spiralia</taxon>
        <taxon>Lophotrochozoa</taxon>
        <taxon>Mollusca</taxon>
        <taxon>Gastropoda</taxon>
        <taxon>Heterobranchia</taxon>
        <taxon>Euthyneura</taxon>
        <taxon>Panpulmonata</taxon>
        <taxon>Eupulmonata</taxon>
        <taxon>Stylommatophora</taxon>
        <taxon>Helicina</taxon>
        <taxon>Arionoidea</taxon>
        <taxon>Arionidae</taxon>
        <taxon>Arion</taxon>
    </lineage>
</organism>
<feature type="non-terminal residue" evidence="2">
    <location>
        <position position="1"/>
    </location>
</feature>
<dbReference type="Pfam" id="PF00023">
    <property type="entry name" value="Ank"/>
    <property type="match status" value="1"/>
</dbReference>
<dbReference type="SMART" id="SM00248">
    <property type="entry name" value="ANK"/>
    <property type="match status" value="2"/>
</dbReference>
<feature type="repeat" description="ANK" evidence="1">
    <location>
        <begin position="37"/>
        <end position="64"/>
    </location>
</feature>
<dbReference type="PROSITE" id="PS50088">
    <property type="entry name" value="ANK_REPEAT"/>
    <property type="match status" value="1"/>
</dbReference>
<proteinExistence type="predicted"/>
<sequence length="112" mass="12844">ILKQNEWILPRVCDLGFLDILQRICELHVININATYHRKSGLQWATQRGHTDIVEWLLDNGANLMSNVWEEDSEFYLATLHGKQDVLSVLLSRKPGLVSDKDVSYCLLYAAC</sequence>
<protein>
    <submittedName>
        <fullName evidence="2">Uncharacterized protein</fullName>
    </submittedName>
</protein>
<dbReference type="InterPro" id="IPR002110">
    <property type="entry name" value="Ankyrin_rpt"/>
</dbReference>
<dbReference type="InterPro" id="IPR036770">
    <property type="entry name" value="Ankyrin_rpt-contain_sf"/>
</dbReference>
<dbReference type="SUPFAM" id="SSF48403">
    <property type="entry name" value="Ankyrin repeat"/>
    <property type="match status" value="1"/>
</dbReference>
<accession>A0A0B7ATU7</accession>
<evidence type="ECO:0000256" key="1">
    <source>
        <dbReference type="PROSITE-ProRule" id="PRU00023"/>
    </source>
</evidence>
<feature type="non-terminal residue" evidence="2">
    <location>
        <position position="112"/>
    </location>
</feature>
<evidence type="ECO:0000313" key="2">
    <source>
        <dbReference type="EMBL" id="CEK84298.1"/>
    </source>
</evidence>
<dbReference type="Gene3D" id="1.25.40.20">
    <property type="entry name" value="Ankyrin repeat-containing domain"/>
    <property type="match status" value="1"/>
</dbReference>
<keyword evidence="1" id="KW-0040">ANK repeat</keyword>
<name>A0A0B7ATU7_9EUPU</name>
<reference evidence="2" key="1">
    <citation type="submission" date="2014-12" db="EMBL/GenBank/DDBJ databases">
        <title>Insight into the proteome of Arion vulgaris.</title>
        <authorList>
            <person name="Aradska J."/>
            <person name="Bulat T."/>
            <person name="Smidak R."/>
            <person name="Sarate P."/>
            <person name="Gangsoo J."/>
            <person name="Sialana F."/>
            <person name="Bilban M."/>
            <person name="Lubec G."/>
        </authorList>
    </citation>
    <scope>NUCLEOTIDE SEQUENCE</scope>
    <source>
        <tissue evidence="2">Skin</tissue>
    </source>
</reference>